<reference evidence="2" key="1">
    <citation type="submission" date="2021-02" db="EMBL/GenBank/DDBJ databases">
        <authorList>
            <person name="Nowell W R."/>
        </authorList>
    </citation>
    <scope>NUCLEOTIDE SEQUENCE</scope>
</reference>
<comment type="caution">
    <text evidence="2">The sequence shown here is derived from an EMBL/GenBank/DDBJ whole genome shotgun (WGS) entry which is preliminary data.</text>
</comment>
<name>A0A819LQS2_9BILA</name>
<dbReference type="Proteomes" id="UP000663864">
    <property type="component" value="Unassembled WGS sequence"/>
</dbReference>
<dbReference type="EMBL" id="CAJOBD010003784">
    <property type="protein sequence ID" value="CAF3965579.1"/>
    <property type="molecule type" value="Genomic_DNA"/>
</dbReference>
<evidence type="ECO:0000313" key="1">
    <source>
        <dbReference type="EMBL" id="CAF1362211.1"/>
    </source>
</evidence>
<protein>
    <submittedName>
        <fullName evidence="2">Uncharacterized protein</fullName>
    </submittedName>
</protein>
<evidence type="ECO:0000313" key="2">
    <source>
        <dbReference type="EMBL" id="CAF3965579.1"/>
    </source>
</evidence>
<evidence type="ECO:0000313" key="3">
    <source>
        <dbReference type="Proteomes" id="UP000663836"/>
    </source>
</evidence>
<proteinExistence type="predicted"/>
<gene>
    <name evidence="2" type="ORF">JBS370_LOCUS24336</name>
    <name evidence="1" type="ORF">ZHD862_LOCUS31137</name>
</gene>
<dbReference type="AlphaFoldDB" id="A0A819LQS2"/>
<sequence>MVTSPILKHTISFDYPQTINDRDIAMKKSSSSSSIIEDENKILDETVSENSKIVIQELFQSNKDLKKEIHDIHRQLKHTIEINEQCVDRTYNMRNNTKRNKMKNDHKCSIYSDELKKLEKYKMKALMYKQQFETCQNTIINLRKTIQTMEKRHEKLNIIEQKQIDTKQYQSLSTDHRFIHELFHLCFQHLTNSSKSRTTTPSHQDMRTYIQQTFNYLIKKSSKIDSNKINHFTCKCSDRIDHNHKPSYQYCLDIVEQYQTLFNIKCFTQISTSLIDLYYKYGELNNFIRTISNTFGINNKNQKLLIKTLEKIIEDSKFNEMFTFKKLTKIKDMNEAMKKIHSYDNNILYYHQFIEELANLLEVSKVDQIIPTIKTLKLLAHVDIEQQSTSYLSRISAMNVPNQTYSNSLRTNPSRYNYEQSIEKKELNNSQKPNNRES</sequence>
<dbReference type="Proteomes" id="UP000663836">
    <property type="component" value="Unassembled WGS sequence"/>
</dbReference>
<organism evidence="2 3">
    <name type="scientific">Rotaria sordida</name>
    <dbReference type="NCBI Taxonomy" id="392033"/>
    <lineage>
        <taxon>Eukaryota</taxon>
        <taxon>Metazoa</taxon>
        <taxon>Spiralia</taxon>
        <taxon>Gnathifera</taxon>
        <taxon>Rotifera</taxon>
        <taxon>Eurotatoria</taxon>
        <taxon>Bdelloidea</taxon>
        <taxon>Philodinida</taxon>
        <taxon>Philodinidae</taxon>
        <taxon>Rotaria</taxon>
    </lineage>
</organism>
<dbReference type="EMBL" id="CAJNOT010003069">
    <property type="protein sequence ID" value="CAF1362211.1"/>
    <property type="molecule type" value="Genomic_DNA"/>
</dbReference>
<accession>A0A819LQS2</accession>